<dbReference type="EMBL" id="QKZI01000001">
    <property type="protein sequence ID" value="PZX07511.1"/>
    <property type="molecule type" value="Genomic_DNA"/>
</dbReference>
<sequence length="74" mass="8328">MLNSLGILLVATVIIFVEVPPLLEKKQKKELIIFTIILIIGVTLSILRSFGINIPNPLDLLTFIFKPMNDLIRV</sequence>
<keyword evidence="3" id="KW-1185">Reference proteome</keyword>
<organism evidence="2 3">
    <name type="scientific">Psychrobacillus insolitus</name>
    <dbReference type="NCBI Taxonomy" id="1461"/>
    <lineage>
        <taxon>Bacteria</taxon>
        <taxon>Bacillati</taxon>
        <taxon>Bacillota</taxon>
        <taxon>Bacilli</taxon>
        <taxon>Bacillales</taxon>
        <taxon>Bacillaceae</taxon>
        <taxon>Psychrobacillus</taxon>
    </lineage>
</organism>
<name>A0A2W7MUL2_9BACI</name>
<feature type="transmembrane region" description="Helical" evidence="1">
    <location>
        <begin position="31"/>
        <end position="51"/>
    </location>
</feature>
<keyword evidence="1" id="KW-0472">Membrane</keyword>
<protein>
    <recommendedName>
        <fullName evidence="4">Stage III sporulation protein AF</fullName>
    </recommendedName>
</protein>
<evidence type="ECO:0000313" key="2">
    <source>
        <dbReference type="EMBL" id="PZX07511.1"/>
    </source>
</evidence>
<dbReference type="RefSeq" id="WP_111438155.1">
    <property type="nucleotide sequence ID" value="NZ_QKZI01000001.1"/>
</dbReference>
<reference evidence="2 3" key="1">
    <citation type="submission" date="2018-06" db="EMBL/GenBank/DDBJ databases">
        <title>Genomic Encyclopedia of Type Strains, Phase IV (KMG-IV): sequencing the most valuable type-strain genomes for metagenomic binning, comparative biology and taxonomic classification.</title>
        <authorList>
            <person name="Goeker M."/>
        </authorList>
    </citation>
    <scope>NUCLEOTIDE SEQUENCE [LARGE SCALE GENOMIC DNA]</scope>
    <source>
        <strain evidence="2 3">DSM 5</strain>
    </source>
</reference>
<evidence type="ECO:0000313" key="3">
    <source>
        <dbReference type="Proteomes" id="UP000248646"/>
    </source>
</evidence>
<evidence type="ECO:0000256" key="1">
    <source>
        <dbReference type="SAM" id="Phobius"/>
    </source>
</evidence>
<dbReference type="AlphaFoldDB" id="A0A2W7MUL2"/>
<keyword evidence="1" id="KW-1133">Transmembrane helix</keyword>
<comment type="caution">
    <text evidence="2">The sequence shown here is derived from an EMBL/GenBank/DDBJ whole genome shotgun (WGS) entry which is preliminary data.</text>
</comment>
<feature type="transmembrane region" description="Helical" evidence="1">
    <location>
        <begin position="6"/>
        <end position="24"/>
    </location>
</feature>
<gene>
    <name evidence="2" type="ORF">C7437_101628</name>
</gene>
<evidence type="ECO:0008006" key="4">
    <source>
        <dbReference type="Google" id="ProtNLM"/>
    </source>
</evidence>
<accession>A0A2W7MUL2</accession>
<proteinExistence type="predicted"/>
<keyword evidence="1" id="KW-0812">Transmembrane</keyword>
<dbReference type="Proteomes" id="UP000248646">
    <property type="component" value="Unassembled WGS sequence"/>
</dbReference>
<dbReference type="OrthoDB" id="2440830at2"/>